<comment type="caution">
    <text evidence="1">The sequence shown here is derived from an EMBL/GenBank/DDBJ whole genome shotgun (WGS) entry which is preliminary data.</text>
</comment>
<dbReference type="EMBL" id="JAPDDS010000011">
    <property type="protein sequence ID" value="MCW1886672.1"/>
    <property type="molecule type" value="Genomic_DNA"/>
</dbReference>
<evidence type="ECO:0000313" key="2">
    <source>
        <dbReference type="Proteomes" id="UP001207930"/>
    </source>
</evidence>
<dbReference type="Proteomes" id="UP001207930">
    <property type="component" value="Unassembled WGS sequence"/>
</dbReference>
<reference evidence="1 2" key="1">
    <citation type="submission" date="2022-10" db="EMBL/GenBank/DDBJ databases">
        <title>Luteolibacter flavescens strain MCCC 1K03193, whole genome shotgun sequencing project.</title>
        <authorList>
            <person name="Zhao G."/>
            <person name="Shen L."/>
        </authorList>
    </citation>
    <scope>NUCLEOTIDE SEQUENCE [LARGE SCALE GENOMIC DNA]</scope>
    <source>
        <strain evidence="1 2">MCCC 1K03193</strain>
    </source>
</reference>
<keyword evidence="2" id="KW-1185">Reference proteome</keyword>
<evidence type="ECO:0000313" key="1">
    <source>
        <dbReference type="EMBL" id="MCW1886672.1"/>
    </source>
</evidence>
<gene>
    <name evidence="1" type="ORF">OKA04_18180</name>
</gene>
<protein>
    <submittedName>
        <fullName evidence="1">Uncharacterized protein</fullName>
    </submittedName>
</protein>
<sequence>MDAADFCSVEKYQRATPAIGPSFGPIREAFNAFIGNMARVHTLAYMPPLIAGSTIAWERCDCLALAELHKSEDYPLISGFNDLRLRPEAPEFNQAVYDHKEQLRVIYMNDMSKRLLAGDPSPATLNQVALGVLMDTGDQRMIDGLQAVLQAVVVETWTSFEMLVEMVWDGACQLKPGFEAGIMMNKHRKDPVLGVDRKTGFRTLDGMRFTYELGFSKSPKIMGIMDDLRLLALQSVRNIFVHKRGFVDDEFIKRQSILANEACFAPFVSLLEKEPIKLTGSSVREHKNPAIDLAIDLVCEVDLWLTDNP</sequence>
<dbReference type="RefSeq" id="WP_264502627.1">
    <property type="nucleotide sequence ID" value="NZ_JAPDDS010000011.1"/>
</dbReference>
<accession>A0ABT3FT88</accession>
<name>A0ABT3FT88_9BACT</name>
<organism evidence="1 2">
    <name type="scientific">Luteolibacter flavescens</name>
    <dbReference type="NCBI Taxonomy" id="1859460"/>
    <lineage>
        <taxon>Bacteria</taxon>
        <taxon>Pseudomonadati</taxon>
        <taxon>Verrucomicrobiota</taxon>
        <taxon>Verrucomicrobiia</taxon>
        <taxon>Verrucomicrobiales</taxon>
        <taxon>Verrucomicrobiaceae</taxon>
        <taxon>Luteolibacter</taxon>
    </lineage>
</organism>
<proteinExistence type="predicted"/>